<accession>A0A644UZP9</accession>
<proteinExistence type="predicted"/>
<organism evidence="1">
    <name type="scientific">bioreactor metagenome</name>
    <dbReference type="NCBI Taxonomy" id="1076179"/>
    <lineage>
        <taxon>unclassified sequences</taxon>
        <taxon>metagenomes</taxon>
        <taxon>ecological metagenomes</taxon>
    </lineage>
</organism>
<gene>
    <name evidence="1" type="ORF">SDC9_30515</name>
</gene>
<sequence length="62" mass="7286">MNDRLDGGFGDIDNLSILILLEQMSPDERKKAMEDLKKEDLVAFEEFCQDYSEELKKLELLY</sequence>
<dbReference type="AlphaFoldDB" id="A0A644UZP9"/>
<protein>
    <submittedName>
        <fullName evidence="1">Uncharacterized protein</fullName>
    </submittedName>
</protein>
<name>A0A644UZP9_9ZZZZ</name>
<reference evidence="1" key="1">
    <citation type="submission" date="2019-08" db="EMBL/GenBank/DDBJ databases">
        <authorList>
            <person name="Kucharzyk K."/>
            <person name="Murdoch R.W."/>
            <person name="Higgins S."/>
            <person name="Loffler F."/>
        </authorList>
    </citation>
    <scope>NUCLEOTIDE SEQUENCE</scope>
</reference>
<comment type="caution">
    <text evidence="1">The sequence shown here is derived from an EMBL/GenBank/DDBJ whole genome shotgun (WGS) entry which is preliminary data.</text>
</comment>
<evidence type="ECO:0000313" key="1">
    <source>
        <dbReference type="EMBL" id="MPL84550.1"/>
    </source>
</evidence>
<dbReference type="EMBL" id="VSSQ01000191">
    <property type="protein sequence ID" value="MPL84550.1"/>
    <property type="molecule type" value="Genomic_DNA"/>
</dbReference>